<accession>A0ABW8ET86</accession>
<keyword evidence="1" id="KW-1133">Transmembrane helix</keyword>
<keyword evidence="3" id="KW-1185">Reference proteome</keyword>
<keyword evidence="1" id="KW-0812">Transmembrane</keyword>
<dbReference type="EMBL" id="JBIUZV010000001">
    <property type="protein sequence ID" value="MFJ3044615.1"/>
    <property type="molecule type" value="Genomic_DNA"/>
</dbReference>
<gene>
    <name evidence="2" type="ORF">ACIPEN_02180</name>
</gene>
<keyword evidence="1" id="KW-0472">Membrane</keyword>
<proteinExistence type="predicted"/>
<evidence type="ECO:0000256" key="1">
    <source>
        <dbReference type="SAM" id="Phobius"/>
    </source>
</evidence>
<sequence length="76" mass="7414">MATVFFGVAAVAVLAVDFTALVTVAVALTAGFAAAALGGFAIAVDFTAAAAFVLFTDAAGVFAGFFIAFAIESTAN</sequence>
<dbReference type="RefSeq" id="WP_231602459.1">
    <property type="nucleotide sequence ID" value="NZ_JBIUZV010000001.1"/>
</dbReference>
<protein>
    <submittedName>
        <fullName evidence="2">Uncharacterized protein</fullName>
    </submittedName>
</protein>
<evidence type="ECO:0000313" key="3">
    <source>
        <dbReference type="Proteomes" id="UP001617427"/>
    </source>
</evidence>
<feature type="transmembrane region" description="Helical" evidence="1">
    <location>
        <begin position="51"/>
        <end position="71"/>
    </location>
</feature>
<organism evidence="2 3">
    <name type="scientific">Herbaspirillum chlorophenolicum</name>
    <dbReference type="NCBI Taxonomy" id="211589"/>
    <lineage>
        <taxon>Bacteria</taxon>
        <taxon>Pseudomonadati</taxon>
        <taxon>Pseudomonadota</taxon>
        <taxon>Betaproteobacteria</taxon>
        <taxon>Burkholderiales</taxon>
        <taxon>Oxalobacteraceae</taxon>
        <taxon>Herbaspirillum</taxon>
    </lineage>
</organism>
<name>A0ABW8ET86_9BURK</name>
<feature type="transmembrane region" description="Helical" evidence="1">
    <location>
        <begin position="25"/>
        <end position="44"/>
    </location>
</feature>
<dbReference type="Proteomes" id="UP001617427">
    <property type="component" value="Unassembled WGS sequence"/>
</dbReference>
<reference evidence="2 3" key="1">
    <citation type="submission" date="2024-10" db="EMBL/GenBank/DDBJ databases">
        <title>The Natural Products Discovery Center: Release of the First 8490 Sequenced Strains for Exploring Actinobacteria Biosynthetic Diversity.</title>
        <authorList>
            <person name="Kalkreuter E."/>
            <person name="Kautsar S.A."/>
            <person name="Yang D."/>
            <person name="Bader C.D."/>
            <person name="Teijaro C.N."/>
            <person name="Fluegel L."/>
            <person name="Davis C.M."/>
            <person name="Simpson J.R."/>
            <person name="Lauterbach L."/>
            <person name="Steele A.D."/>
            <person name="Gui C."/>
            <person name="Meng S."/>
            <person name="Li G."/>
            <person name="Viehrig K."/>
            <person name="Ye F."/>
            <person name="Su P."/>
            <person name="Kiefer A.F."/>
            <person name="Nichols A."/>
            <person name="Cepeda A.J."/>
            <person name="Yan W."/>
            <person name="Fan B."/>
            <person name="Jiang Y."/>
            <person name="Adhikari A."/>
            <person name="Zheng C.-J."/>
            <person name="Schuster L."/>
            <person name="Cowan T.M."/>
            <person name="Smanski M.J."/>
            <person name="Chevrette M.G."/>
            <person name="De Carvalho L.P.S."/>
            <person name="Shen B."/>
        </authorList>
    </citation>
    <scope>NUCLEOTIDE SEQUENCE [LARGE SCALE GENOMIC DNA]</scope>
    <source>
        <strain evidence="2 3">NPDC087045</strain>
    </source>
</reference>
<comment type="caution">
    <text evidence="2">The sequence shown here is derived from an EMBL/GenBank/DDBJ whole genome shotgun (WGS) entry which is preliminary data.</text>
</comment>
<evidence type="ECO:0000313" key="2">
    <source>
        <dbReference type="EMBL" id="MFJ3044615.1"/>
    </source>
</evidence>